<dbReference type="EMBL" id="AZFK01000087">
    <property type="protein sequence ID" value="KRL87814.1"/>
    <property type="molecule type" value="Genomic_DNA"/>
</dbReference>
<dbReference type="AlphaFoldDB" id="A0A0R1U3C9"/>
<name>A0A0R1U3C9_9LACO</name>
<gene>
    <name evidence="1" type="ORF">FC43_GL000917</name>
</gene>
<sequence>MTASEKSIFLVGQEVKYLGGRFIVSGTWDDGTCDLMQDGLVVMYNVPLADVEEI</sequence>
<proteinExistence type="predicted"/>
<evidence type="ECO:0000313" key="2">
    <source>
        <dbReference type="Proteomes" id="UP000050816"/>
    </source>
</evidence>
<reference evidence="1 2" key="1">
    <citation type="journal article" date="2015" name="Genome Announc.">
        <title>Expanding the biotechnology potential of lactobacilli through comparative genomics of 213 strains and associated genera.</title>
        <authorList>
            <person name="Sun Z."/>
            <person name="Harris H.M."/>
            <person name="McCann A."/>
            <person name="Guo C."/>
            <person name="Argimon S."/>
            <person name="Zhang W."/>
            <person name="Yang X."/>
            <person name="Jeffery I.B."/>
            <person name="Cooney J.C."/>
            <person name="Kagawa T.F."/>
            <person name="Liu W."/>
            <person name="Song Y."/>
            <person name="Salvetti E."/>
            <person name="Wrobel A."/>
            <person name="Rasinkangas P."/>
            <person name="Parkhill J."/>
            <person name="Rea M.C."/>
            <person name="O'Sullivan O."/>
            <person name="Ritari J."/>
            <person name="Douillard F.P."/>
            <person name="Paul Ross R."/>
            <person name="Yang R."/>
            <person name="Briner A.E."/>
            <person name="Felis G.E."/>
            <person name="de Vos W.M."/>
            <person name="Barrangou R."/>
            <person name="Klaenhammer T.R."/>
            <person name="Caufield P.W."/>
            <person name="Cui Y."/>
            <person name="Zhang H."/>
            <person name="O'Toole P.W."/>
        </authorList>
    </citation>
    <scope>NUCLEOTIDE SEQUENCE [LARGE SCALE GENOMIC DNA]</scope>
    <source>
        <strain evidence="1 2">DSM 15946</strain>
    </source>
</reference>
<dbReference type="RefSeq" id="WP_156648394.1">
    <property type="nucleotide sequence ID" value="NZ_AZFK01000087.1"/>
</dbReference>
<protein>
    <submittedName>
        <fullName evidence="1">Uncharacterized protein</fullName>
    </submittedName>
</protein>
<comment type="caution">
    <text evidence="1">The sequence shown here is derived from an EMBL/GenBank/DDBJ whole genome shotgun (WGS) entry which is preliminary data.</text>
</comment>
<dbReference type="PATRIC" id="fig|1423760.3.peg.943"/>
<organism evidence="1 2">
    <name type="scientific">Limosilactobacillus ingluviei DSM 15946</name>
    <dbReference type="NCBI Taxonomy" id="1423760"/>
    <lineage>
        <taxon>Bacteria</taxon>
        <taxon>Bacillati</taxon>
        <taxon>Bacillota</taxon>
        <taxon>Bacilli</taxon>
        <taxon>Lactobacillales</taxon>
        <taxon>Lactobacillaceae</taxon>
        <taxon>Limosilactobacillus</taxon>
    </lineage>
</organism>
<dbReference type="Proteomes" id="UP000050816">
    <property type="component" value="Unassembled WGS sequence"/>
</dbReference>
<evidence type="ECO:0000313" key="1">
    <source>
        <dbReference type="EMBL" id="KRL87814.1"/>
    </source>
</evidence>
<accession>A0A0R1U3C9</accession>